<organism evidence="4 5">
    <name type="scientific">Prunus armeniaca</name>
    <name type="common">Apricot</name>
    <name type="synonym">Armeniaca vulgaris</name>
    <dbReference type="NCBI Taxonomy" id="36596"/>
    <lineage>
        <taxon>Eukaryota</taxon>
        <taxon>Viridiplantae</taxon>
        <taxon>Streptophyta</taxon>
        <taxon>Embryophyta</taxon>
        <taxon>Tracheophyta</taxon>
        <taxon>Spermatophyta</taxon>
        <taxon>Magnoliopsida</taxon>
        <taxon>eudicotyledons</taxon>
        <taxon>Gunneridae</taxon>
        <taxon>Pentapetalae</taxon>
        <taxon>rosids</taxon>
        <taxon>fabids</taxon>
        <taxon>Rosales</taxon>
        <taxon>Rosaceae</taxon>
        <taxon>Amygdaloideae</taxon>
        <taxon>Amygdaleae</taxon>
        <taxon>Prunus</taxon>
    </lineage>
</organism>
<dbReference type="Proteomes" id="UP000507222">
    <property type="component" value="Unassembled WGS sequence"/>
</dbReference>
<dbReference type="InterPro" id="IPR010341">
    <property type="entry name" value="DUF936_pln"/>
</dbReference>
<dbReference type="PANTHER" id="PTHR31928">
    <property type="entry name" value="EXPRESSED PROTEIN"/>
    <property type="match status" value="1"/>
</dbReference>
<dbReference type="PANTHER" id="PTHR31928:SF7">
    <property type="entry name" value="FACTOR 1-DELTA, PUTATIVE (DUF936)-RELATED"/>
    <property type="match status" value="1"/>
</dbReference>
<sequence length="634" mass="69784">MASLTPGVLSKLLDNVGNKDVKVTGEHRSAVLQVIEIVPWPGDEDNAWNWKSRPRGFFLKLSDSLHSAYVSITGNDDDDDLDLIYSDKIQLGQLVYVTQLDSASPVPVLRGLKPIPKSKRALSPSPPLCLGNPNPIHLLSTARPPVAATRTKTKPSNANRKEGNNKAKPKPKSKSTLSPQTTDNERASSNRLAVVDSTRRLSLDSARKAWDARTTTSTSHFKSQSKQLSSIPSLLSPAVVSDKKVFNKNNSHLKHPSMSVSPLKNKNETISPKPTNKSSKKELKSLPEGALSNHLIRVPLSFKTWSDQKIPWNALPSIISDLGKGAICHRNVAFSGAVRALEEASAAEGVIHCMCMFAELSESSHKVSAGPVVDKFLELHQNMVRAAEVVDSLLNTGHPDVKSSSSGGLQGWVSHACKSTTSKNATSWVEAALGANLSKFSLFRAQGNGGIPNCEKYHYIVIENTPVEFNLENCSPQNKQNPPRRIPAVKKMSTGMEDCPKERRLKETASVIEKLLLVSCQWFLKYLEDSLNVGFRLNKEEGSSEIACLLGQLKKVNLWLDDLVKGGIPVDKRITDLRKRVQQHIPGVHIPPRIQCVSLFYIDNLILNFNKFRDAESQKNRTPMGTPFVVQVHD</sequence>
<name>A0A6J5TV48_PRUAR</name>
<dbReference type="InterPro" id="IPR049172">
    <property type="entry name" value="DUF6857_pln"/>
</dbReference>
<evidence type="ECO:0000259" key="2">
    <source>
        <dbReference type="Pfam" id="PF06075"/>
    </source>
</evidence>
<feature type="domain" description="DUF936" evidence="2">
    <location>
        <begin position="4"/>
        <end position="135"/>
    </location>
</feature>
<feature type="compositionally biased region" description="Polar residues" evidence="1">
    <location>
        <begin position="213"/>
        <end position="228"/>
    </location>
</feature>
<gene>
    <name evidence="4" type="ORF">CURHAP_LOCUS10928</name>
</gene>
<feature type="compositionally biased region" description="Polar residues" evidence="1">
    <location>
        <begin position="258"/>
        <end position="276"/>
    </location>
</feature>
<feature type="region of interest" description="Disordered" evidence="1">
    <location>
        <begin position="249"/>
        <end position="284"/>
    </location>
</feature>
<dbReference type="Pfam" id="PF21647">
    <property type="entry name" value="DUF6857"/>
    <property type="match status" value="1"/>
</dbReference>
<proteinExistence type="predicted"/>
<dbReference type="Pfam" id="PF06075">
    <property type="entry name" value="DUF936"/>
    <property type="match status" value="1"/>
</dbReference>
<feature type="region of interest" description="Disordered" evidence="1">
    <location>
        <begin position="116"/>
        <end position="228"/>
    </location>
</feature>
<protein>
    <submittedName>
        <fullName evidence="4">Uncharacterized protein</fullName>
    </submittedName>
</protein>
<dbReference type="EMBL" id="CAEKDK010000002">
    <property type="protein sequence ID" value="CAB4267970.1"/>
    <property type="molecule type" value="Genomic_DNA"/>
</dbReference>
<feature type="compositionally biased region" description="Basic and acidic residues" evidence="1">
    <location>
        <begin position="197"/>
        <end position="211"/>
    </location>
</feature>
<feature type="domain" description="DUF6857" evidence="3">
    <location>
        <begin position="302"/>
        <end position="566"/>
    </location>
</feature>
<accession>A0A6J5TV48</accession>
<evidence type="ECO:0000313" key="4">
    <source>
        <dbReference type="EMBL" id="CAB4267970.1"/>
    </source>
</evidence>
<evidence type="ECO:0000259" key="3">
    <source>
        <dbReference type="Pfam" id="PF21647"/>
    </source>
</evidence>
<reference evidence="4 5" key="1">
    <citation type="submission" date="2020-05" db="EMBL/GenBank/DDBJ databases">
        <authorList>
            <person name="Campoy J."/>
            <person name="Schneeberger K."/>
            <person name="Spophaly S."/>
        </authorList>
    </citation>
    <scope>NUCLEOTIDE SEQUENCE [LARGE SCALE GENOMIC DNA]</scope>
    <source>
        <strain evidence="4">PruArmRojPasFocal</strain>
    </source>
</reference>
<evidence type="ECO:0000313" key="5">
    <source>
        <dbReference type="Proteomes" id="UP000507222"/>
    </source>
</evidence>
<evidence type="ECO:0000256" key="1">
    <source>
        <dbReference type="SAM" id="MobiDB-lite"/>
    </source>
</evidence>
<dbReference type="InterPro" id="IPR048297">
    <property type="entry name" value="DUF936_dom_pln"/>
</dbReference>
<dbReference type="AlphaFoldDB" id="A0A6J5TV48"/>